<evidence type="ECO:0000313" key="2">
    <source>
        <dbReference type="EMBL" id="KAF7284957.1"/>
    </source>
</evidence>
<accession>A0A834IPR8</accession>
<feature type="region of interest" description="Disordered" evidence="1">
    <location>
        <begin position="37"/>
        <end position="58"/>
    </location>
</feature>
<feature type="compositionally biased region" description="Basic and acidic residues" evidence="1">
    <location>
        <begin position="37"/>
        <end position="52"/>
    </location>
</feature>
<protein>
    <submittedName>
        <fullName evidence="2">Uncharacterized protein</fullName>
    </submittedName>
</protein>
<reference evidence="2" key="1">
    <citation type="submission" date="2020-08" db="EMBL/GenBank/DDBJ databases">
        <title>Genome sequencing and assembly of the red palm weevil Rhynchophorus ferrugineus.</title>
        <authorList>
            <person name="Dias G.B."/>
            <person name="Bergman C.M."/>
            <person name="Manee M."/>
        </authorList>
    </citation>
    <scope>NUCLEOTIDE SEQUENCE</scope>
    <source>
        <strain evidence="2">AA-2017</strain>
        <tissue evidence="2">Whole larva</tissue>
    </source>
</reference>
<comment type="caution">
    <text evidence="2">The sequence shown here is derived from an EMBL/GenBank/DDBJ whole genome shotgun (WGS) entry which is preliminary data.</text>
</comment>
<dbReference type="EMBL" id="JAACXV010000063">
    <property type="protein sequence ID" value="KAF7284957.1"/>
    <property type="molecule type" value="Genomic_DNA"/>
</dbReference>
<dbReference type="AlphaFoldDB" id="A0A834IPR8"/>
<organism evidence="2 3">
    <name type="scientific">Rhynchophorus ferrugineus</name>
    <name type="common">Red palm weevil</name>
    <name type="synonym">Curculio ferrugineus</name>
    <dbReference type="NCBI Taxonomy" id="354439"/>
    <lineage>
        <taxon>Eukaryota</taxon>
        <taxon>Metazoa</taxon>
        <taxon>Ecdysozoa</taxon>
        <taxon>Arthropoda</taxon>
        <taxon>Hexapoda</taxon>
        <taxon>Insecta</taxon>
        <taxon>Pterygota</taxon>
        <taxon>Neoptera</taxon>
        <taxon>Endopterygota</taxon>
        <taxon>Coleoptera</taxon>
        <taxon>Polyphaga</taxon>
        <taxon>Cucujiformia</taxon>
        <taxon>Curculionidae</taxon>
        <taxon>Dryophthorinae</taxon>
        <taxon>Rhynchophorus</taxon>
    </lineage>
</organism>
<proteinExistence type="predicted"/>
<evidence type="ECO:0000313" key="3">
    <source>
        <dbReference type="Proteomes" id="UP000625711"/>
    </source>
</evidence>
<name>A0A834IPR8_RHYFE</name>
<gene>
    <name evidence="2" type="ORF">GWI33_012739</name>
</gene>
<keyword evidence="3" id="KW-1185">Reference proteome</keyword>
<evidence type="ECO:0000256" key="1">
    <source>
        <dbReference type="SAM" id="MobiDB-lite"/>
    </source>
</evidence>
<sequence length="90" mass="10326">MQMETIDNQVPLPRPPRYAAPTPHRVSVILLGKRKVESDAEKKRDTREQREKRAMKKNKRRLLFSSPTTAASSARRGRLWLRADSSATVV</sequence>
<dbReference type="Proteomes" id="UP000625711">
    <property type="component" value="Unassembled WGS sequence"/>
</dbReference>
<feature type="region of interest" description="Disordered" evidence="1">
    <location>
        <begin position="1"/>
        <end position="21"/>
    </location>
</feature>